<protein>
    <submittedName>
        <fullName evidence="1">DUF4177 domain-containing protein</fullName>
    </submittedName>
</protein>
<dbReference type="RefSeq" id="WP_221249387.1">
    <property type="nucleotide sequence ID" value="NZ_AP024355.1"/>
</dbReference>
<reference evidence="1 2" key="1">
    <citation type="journal article" date="2016" name="C (Basel)">
        <title>Selective Growth of and Electricity Production by Marine Exoelectrogenic Bacteria in Self-Aggregated Hydrogel of Microbially Reduced Graphene Oxide.</title>
        <authorList>
            <person name="Yoshida N."/>
            <person name="Goto Y."/>
            <person name="Miyata Y."/>
        </authorList>
    </citation>
    <scope>NUCLEOTIDE SEQUENCE [LARGE SCALE GENOMIC DNA]</scope>
    <source>
        <strain evidence="1 2">NIT-T3</strain>
    </source>
</reference>
<evidence type="ECO:0000313" key="1">
    <source>
        <dbReference type="EMBL" id="BCR05999.1"/>
    </source>
</evidence>
<sequence length="62" mass="6985">MNQYKVVETSVVTDESLEKILNEYVGQGWVLDGIQFAMREASKRPAMAFVLFTREVGKDSDG</sequence>
<name>A0ABM8HZ64_9BACT</name>
<keyword evidence="2" id="KW-1185">Reference proteome</keyword>
<dbReference type="Proteomes" id="UP001319827">
    <property type="component" value="Chromosome"/>
</dbReference>
<proteinExistence type="predicted"/>
<accession>A0ABM8HZ64</accession>
<organism evidence="1 2">
    <name type="scientific">Desulfuromonas versatilis</name>
    <dbReference type="NCBI Taxonomy" id="2802975"/>
    <lineage>
        <taxon>Bacteria</taxon>
        <taxon>Pseudomonadati</taxon>
        <taxon>Thermodesulfobacteriota</taxon>
        <taxon>Desulfuromonadia</taxon>
        <taxon>Desulfuromonadales</taxon>
        <taxon>Desulfuromonadaceae</taxon>
        <taxon>Desulfuromonas</taxon>
    </lineage>
</organism>
<gene>
    <name evidence="1" type="ORF">DESUT3_30680</name>
</gene>
<reference evidence="1 2" key="2">
    <citation type="journal article" date="2021" name="Int. J. Syst. Evol. Microbiol.">
        <title>Isolation and Polyphasic Characterization of Desulfuromonas versatilis sp. Nov., an Electrogenic Bacteria Capable of Versatile Metabolism Isolated from a Graphene Oxide-Reducing Enrichment Culture.</title>
        <authorList>
            <person name="Xie L."/>
            <person name="Yoshida N."/>
            <person name="Ishii S."/>
            <person name="Meng L."/>
        </authorList>
    </citation>
    <scope>NUCLEOTIDE SEQUENCE [LARGE SCALE GENOMIC DNA]</scope>
    <source>
        <strain evidence="1 2">NIT-T3</strain>
    </source>
</reference>
<dbReference type="EMBL" id="AP024355">
    <property type="protein sequence ID" value="BCR05999.1"/>
    <property type="molecule type" value="Genomic_DNA"/>
</dbReference>
<evidence type="ECO:0000313" key="2">
    <source>
        <dbReference type="Proteomes" id="UP001319827"/>
    </source>
</evidence>